<evidence type="ECO:0008006" key="2">
    <source>
        <dbReference type="Google" id="ProtNLM"/>
    </source>
</evidence>
<protein>
    <recommendedName>
        <fullName evidence="2">Type II toxin-antitoxin system mRNA interferase toxin, RelE/StbE family</fullName>
    </recommendedName>
</protein>
<evidence type="ECO:0000313" key="1">
    <source>
        <dbReference type="EMBL" id="VAX19758.1"/>
    </source>
</evidence>
<gene>
    <name evidence="1" type="ORF">MNBD_NITROSPINAE03-1782</name>
</gene>
<organism evidence="1">
    <name type="scientific">hydrothermal vent metagenome</name>
    <dbReference type="NCBI Taxonomy" id="652676"/>
    <lineage>
        <taxon>unclassified sequences</taxon>
        <taxon>metagenomes</taxon>
        <taxon>ecological metagenomes</taxon>
    </lineage>
</organism>
<dbReference type="Gene3D" id="3.30.2310.20">
    <property type="entry name" value="RelE-like"/>
    <property type="match status" value="1"/>
</dbReference>
<dbReference type="EMBL" id="UOGB01000157">
    <property type="protein sequence ID" value="VAX19758.1"/>
    <property type="molecule type" value="Genomic_DNA"/>
</dbReference>
<accession>A0A3B1C796</accession>
<dbReference type="InterPro" id="IPR035093">
    <property type="entry name" value="RelE/ParE_toxin_dom_sf"/>
</dbReference>
<sequence>MEIVKTKSFVKDYRKLPDEIKRRTVKALRLFAENPHHPSLHTKKTKGEVLEGYGNVFEGRITRDYRFLFLVRRDTCFLLRCDKHDVFFK</sequence>
<reference evidence="1" key="1">
    <citation type="submission" date="2018-06" db="EMBL/GenBank/DDBJ databases">
        <authorList>
            <person name="Zhirakovskaya E."/>
        </authorList>
    </citation>
    <scope>NUCLEOTIDE SEQUENCE</scope>
</reference>
<name>A0A3B1C796_9ZZZZ</name>
<dbReference type="SUPFAM" id="SSF143011">
    <property type="entry name" value="RelE-like"/>
    <property type="match status" value="1"/>
</dbReference>
<dbReference type="AlphaFoldDB" id="A0A3B1C796"/>
<proteinExistence type="predicted"/>